<name>A0A9P6AX92_9AGAM</name>
<evidence type="ECO:0000259" key="5">
    <source>
        <dbReference type="Pfam" id="PF01494"/>
    </source>
</evidence>
<dbReference type="SUPFAM" id="SSF51905">
    <property type="entry name" value="FAD/NAD(P)-binding domain"/>
    <property type="match status" value="1"/>
</dbReference>
<dbReference type="EMBL" id="MU128969">
    <property type="protein sequence ID" value="KAF9513693.1"/>
    <property type="molecule type" value="Genomic_DNA"/>
</dbReference>
<keyword evidence="3" id="KW-0274">FAD</keyword>
<evidence type="ECO:0000256" key="3">
    <source>
        <dbReference type="ARBA" id="ARBA00022827"/>
    </source>
</evidence>
<keyword evidence="4" id="KW-0560">Oxidoreductase</keyword>
<evidence type="ECO:0000256" key="4">
    <source>
        <dbReference type="ARBA" id="ARBA00023002"/>
    </source>
</evidence>
<comment type="caution">
    <text evidence="6">The sequence shown here is derived from an EMBL/GenBank/DDBJ whole genome shotgun (WGS) entry which is preliminary data.</text>
</comment>
<dbReference type="InterPro" id="IPR036188">
    <property type="entry name" value="FAD/NAD-bd_sf"/>
</dbReference>
<sequence length="587" mass="64229">MSSPQVLIVGAGPCGLAAALVLRKNGIAVRLIEKALDYQIGVRGNGIQPRILELFKILGLVADIFDNSIEPPQMRAYDGKTVIRTWDFGVKEPETPQVPYPNPRILGQSTTEAILRSHLSQLGVTVELGTELVDFTQDAHKVTTNLLKRDKSGSSENETLEVDWVIGADGARGITRKHLGINFWGETLEKQAFLVADVEMEGVDRQYWAAYGNAATGFVMALPLGPAPHFSVVGSGTPEEIQKVVDGDFDAFKAYLSKIMKDDSVVLTKRKWVSYFRPNIRCADKFNIGRVFIAGDGAHVHSPMGGQGLNSSVQDSVNLAWKLSLVVKNLSPRSLLSTYETERMPPIKEMLKLTTNLHTQSMSDRDLASKDTSQSVNPGFVREHIFKQLGVNYQWSEIVLDQRLDRKKSIKVGNKVYTPYGKDDEPIQAGDRAPDAPNLVPVAAEPTITTTLFDLLTPFAHTALVFELPQSPAGTEPPSPASTTKDILAALGKYNKDGHRLVDSYLILPENTPDAGSGRVVEGVNRVLVDTQGHARRAYDVDATQALKALPSVIIIRPDTYIGAFVHDAEGVEKYFSKSLSSLFVAV</sequence>
<dbReference type="Gene3D" id="3.30.70.2450">
    <property type="match status" value="1"/>
</dbReference>
<dbReference type="PANTHER" id="PTHR43004:SF19">
    <property type="entry name" value="BINDING MONOOXYGENASE, PUTATIVE (JCVI)-RELATED"/>
    <property type="match status" value="1"/>
</dbReference>
<reference evidence="6" key="1">
    <citation type="journal article" date="2020" name="Nat. Commun.">
        <title>Large-scale genome sequencing of mycorrhizal fungi provides insights into the early evolution of symbiotic traits.</title>
        <authorList>
            <person name="Miyauchi S."/>
            <person name="Kiss E."/>
            <person name="Kuo A."/>
            <person name="Drula E."/>
            <person name="Kohler A."/>
            <person name="Sanchez-Garcia M."/>
            <person name="Morin E."/>
            <person name="Andreopoulos B."/>
            <person name="Barry K.W."/>
            <person name="Bonito G."/>
            <person name="Buee M."/>
            <person name="Carver A."/>
            <person name="Chen C."/>
            <person name="Cichocki N."/>
            <person name="Clum A."/>
            <person name="Culley D."/>
            <person name="Crous P.W."/>
            <person name="Fauchery L."/>
            <person name="Girlanda M."/>
            <person name="Hayes R.D."/>
            <person name="Keri Z."/>
            <person name="LaButti K."/>
            <person name="Lipzen A."/>
            <person name="Lombard V."/>
            <person name="Magnuson J."/>
            <person name="Maillard F."/>
            <person name="Murat C."/>
            <person name="Nolan M."/>
            <person name="Ohm R.A."/>
            <person name="Pangilinan J."/>
            <person name="Pereira M.F."/>
            <person name="Perotto S."/>
            <person name="Peter M."/>
            <person name="Pfister S."/>
            <person name="Riley R."/>
            <person name="Sitrit Y."/>
            <person name="Stielow J.B."/>
            <person name="Szollosi G."/>
            <person name="Zifcakova L."/>
            <person name="Stursova M."/>
            <person name="Spatafora J.W."/>
            <person name="Tedersoo L."/>
            <person name="Vaario L.M."/>
            <person name="Yamada A."/>
            <person name="Yan M."/>
            <person name="Wang P."/>
            <person name="Xu J."/>
            <person name="Bruns T."/>
            <person name="Baldrian P."/>
            <person name="Vilgalys R."/>
            <person name="Dunand C."/>
            <person name="Henrissat B."/>
            <person name="Grigoriev I.V."/>
            <person name="Hibbett D."/>
            <person name="Nagy L.G."/>
            <person name="Martin F.M."/>
        </authorList>
    </citation>
    <scope>NUCLEOTIDE SEQUENCE</scope>
    <source>
        <strain evidence="6">UP504</strain>
    </source>
</reference>
<keyword evidence="7" id="KW-1185">Reference proteome</keyword>
<dbReference type="InterPro" id="IPR050641">
    <property type="entry name" value="RIFMO-like"/>
</dbReference>
<evidence type="ECO:0000256" key="1">
    <source>
        <dbReference type="ARBA" id="ARBA00001974"/>
    </source>
</evidence>
<dbReference type="GO" id="GO:0071949">
    <property type="term" value="F:FAD binding"/>
    <property type="evidence" value="ECO:0007669"/>
    <property type="project" value="InterPro"/>
</dbReference>
<comment type="cofactor">
    <cofactor evidence="1">
        <name>FAD</name>
        <dbReference type="ChEBI" id="CHEBI:57692"/>
    </cofactor>
</comment>
<dbReference type="InterPro" id="IPR002938">
    <property type="entry name" value="FAD-bd"/>
</dbReference>
<dbReference type="OrthoDB" id="2690153at2759"/>
<evidence type="ECO:0000313" key="7">
    <source>
        <dbReference type="Proteomes" id="UP000886523"/>
    </source>
</evidence>
<evidence type="ECO:0000256" key="2">
    <source>
        <dbReference type="ARBA" id="ARBA00022630"/>
    </source>
</evidence>
<organism evidence="6 7">
    <name type="scientific">Hydnum rufescens UP504</name>
    <dbReference type="NCBI Taxonomy" id="1448309"/>
    <lineage>
        <taxon>Eukaryota</taxon>
        <taxon>Fungi</taxon>
        <taxon>Dikarya</taxon>
        <taxon>Basidiomycota</taxon>
        <taxon>Agaricomycotina</taxon>
        <taxon>Agaricomycetes</taxon>
        <taxon>Cantharellales</taxon>
        <taxon>Hydnaceae</taxon>
        <taxon>Hydnum</taxon>
    </lineage>
</organism>
<feature type="domain" description="FAD-binding" evidence="5">
    <location>
        <begin position="5"/>
        <end position="352"/>
    </location>
</feature>
<keyword evidence="2" id="KW-0285">Flavoprotein</keyword>
<dbReference type="Pfam" id="PF01494">
    <property type="entry name" value="FAD_binding_3"/>
    <property type="match status" value="1"/>
</dbReference>
<accession>A0A9P6AX92</accession>
<protein>
    <recommendedName>
        <fullName evidence="5">FAD-binding domain-containing protein</fullName>
    </recommendedName>
</protein>
<dbReference type="PANTHER" id="PTHR43004">
    <property type="entry name" value="TRK SYSTEM POTASSIUM UPTAKE PROTEIN"/>
    <property type="match status" value="1"/>
</dbReference>
<dbReference type="Proteomes" id="UP000886523">
    <property type="component" value="Unassembled WGS sequence"/>
</dbReference>
<evidence type="ECO:0000313" key="6">
    <source>
        <dbReference type="EMBL" id="KAF9513693.1"/>
    </source>
</evidence>
<gene>
    <name evidence="6" type="ORF">BS47DRAFT_1376670</name>
</gene>
<dbReference type="PRINTS" id="PR00420">
    <property type="entry name" value="RNGMNOXGNASE"/>
</dbReference>
<dbReference type="GO" id="GO:0016709">
    <property type="term" value="F:oxidoreductase activity, acting on paired donors, with incorporation or reduction of molecular oxygen, NAD(P)H as one donor, and incorporation of one atom of oxygen"/>
    <property type="evidence" value="ECO:0007669"/>
    <property type="project" value="UniProtKB-ARBA"/>
</dbReference>
<dbReference type="Gene3D" id="3.50.50.60">
    <property type="entry name" value="FAD/NAD(P)-binding domain"/>
    <property type="match status" value="1"/>
</dbReference>
<dbReference type="AlphaFoldDB" id="A0A9P6AX92"/>
<proteinExistence type="predicted"/>